<sequence>MGRRGSVQHCLPLGTPPLHRWTGKQPPALKGGPQTLKGRRKTELELDRQWGRAAAAGAGGSDTQGLCHVTPSGYCESWRAPGGSGGTAGPGPDSREHRRARAMGRPGAGVNKPGSARGELEKQRQTTAAKGPAGYETLAKHRLTPAQARARRRPAAASIRARAGQGAEAETRSWELGARGSSASPGCWAPRGPELFIAPGHHVGATAGPHLREGFPRRKGTTQAGAGGDLGTGQGLQVGHSVGQGRPQGCPHTGDESTSHARDPGLLAPLSQASRQEDCVLGAKAPQEPPHTGSNPNNRFLPPVPAECPQPGWGPTGGELLSRVSQHSGPFRGQSRRLRIARWRRAQQEGSPELARCPSALLGPPHHTRGFDGAPGGVVLAQQTKRLAPRPPSRTVGHQHWPAPSPHQDGHDTPSLFKGQLIVGFNEDNATSSPRFNLGSRAHVTHPPEHPSPLQMPPDTPHPPDQPFLHLPAPPLRLDQSHRPGPSTLGPRRAGPRLIPFGPAQGLEPPPWALGHHCPSPGPSPPVLERTRLDSSVFPKFPGSASPSGAPASASAHEARLTLGGGKQCVQARLHPLPPAPLPSVPEAWLPASPRPTILEHRAAPHPSQPGPNLLPPAPGSQSGARDCTPADLPRHTFHISGIRHHVASGIWPRSLSTMLSRGVSAVIGDGAQQERCGTRHGGRSTNSHRRPFCRDPTLERDCGRRHTGWEHLVSPFPGSSGAPGCRGHRAGQGGTEVPAAGQAPPTSLRHPNALALSSPVRGHSLHLHRLPAPFPYTPPPGPSAASRARPLAPAPCPPAGASAGLGSPLRGTGRQRPGQASKLCCSSDYPAAKMEIMGRVLINQQGSVQTQGPGSTAASGEIHGRQPKSTTGHMKKPSHLGFASRGHGPPARVDESLSAARSMVRPHSPDKKTEAQEAQGQAQGDPETWQSRDRGSGLPRAMRKGHCPAEPRGHVESHLFNPCGTWDKAADLVLQLDRRREREAPPGYQPP</sequence>
<proteinExistence type="predicted"/>
<feature type="compositionally biased region" description="Low complexity" evidence="1">
    <location>
        <begin position="542"/>
        <end position="556"/>
    </location>
</feature>
<feature type="compositionally biased region" description="Basic and acidic residues" evidence="1">
    <location>
        <begin position="253"/>
        <end position="263"/>
    </location>
</feature>
<feature type="compositionally biased region" description="Gly residues" evidence="1">
    <location>
        <begin position="225"/>
        <end position="236"/>
    </location>
</feature>
<feature type="region of interest" description="Disordered" evidence="1">
    <location>
        <begin position="848"/>
        <end position="964"/>
    </location>
</feature>
<protein>
    <submittedName>
        <fullName evidence="3">Collagen alpha-1(I) chain-like</fullName>
    </submittedName>
</protein>
<feature type="compositionally biased region" description="Low complexity" evidence="1">
    <location>
        <begin position="155"/>
        <end position="167"/>
    </location>
</feature>
<evidence type="ECO:0000313" key="2">
    <source>
        <dbReference type="Proteomes" id="UP001165780"/>
    </source>
</evidence>
<dbReference type="Proteomes" id="UP001165780">
    <property type="component" value="Unplaced"/>
</dbReference>
<evidence type="ECO:0000313" key="3">
    <source>
        <dbReference type="RefSeq" id="XP_053752146.1"/>
    </source>
</evidence>
<feature type="region of interest" description="Disordered" evidence="1">
    <location>
        <begin position="714"/>
        <end position="746"/>
    </location>
</feature>
<feature type="compositionally biased region" description="Basic and acidic residues" evidence="1">
    <location>
        <begin position="948"/>
        <end position="958"/>
    </location>
</feature>
<feature type="region of interest" description="Disordered" evidence="1">
    <location>
        <begin position="776"/>
        <end position="825"/>
    </location>
</feature>
<feature type="compositionally biased region" description="Pro residues" evidence="1">
    <location>
        <begin position="607"/>
        <end position="619"/>
    </location>
</feature>
<accession>A0A9W2V0B7</accession>
<feature type="region of interest" description="Disordered" evidence="1">
    <location>
        <begin position="389"/>
        <end position="411"/>
    </location>
</feature>
<keyword evidence="2" id="KW-1185">Reference proteome</keyword>
<feature type="region of interest" description="Disordered" evidence="1">
    <location>
        <begin position="1"/>
        <end position="43"/>
    </location>
</feature>
<feature type="region of interest" description="Disordered" evidence="1">
    <location>
        <begin position="201"/>
        <end position="265"/>
    </location>
</feature>
<feature type="compositionally biased region" description="Polar residues" evidence="1">
    <location>
        <begin position="848"/>
        <end position="859"/>
    </location>
</feature>
<gene>
    <name evidence="3" type="primary">LOC128775286</name>
</gene>
<feature type="region of interest" description="Disordered" evidence="1">
    <location>
        <begin position="674"/>
        <end position="693"/>
    </location>
</feature>
<feature type="region of interest" description="Disordered" evidence="1">
    <location>
        <begin position="600"/>
        <end position="633"/>
    </location>
</feature>
<feature type="region of interest" description="Disordered" evidence="1">
    <location>
        <begin position="427"/>
        <end position="558"/>
    </location>
</feature>
<name>A0A9W2V0B7_PANPR</name>
<feature type="compositionally biased region" description="Basic residues" evidence="1">
    <location>
        <begin position="679"/>
        <end position="692"/>
    </location>
</feature>
<dbReference type="RefSeq" id="XP_053752146.1">
    <property type="nucleotide sequence ID" value="XM_053896171.1"/>
</dbReference>
<reference evidence="3" key="1">
    <citation type="submission" date="2025-08" db="UniProtKB">
        <authorList>
            <consortium name="RefSeq"/>
        </authorList>
    </citation>
    <scope>IDENTIFICATION</scope>
    <source>
        <tissue evidence="3">Whole blood</tissue>
    </source>
</reference>
<feature type="compositionally biased region" description="Pro residues" evidence="1">
    <location>
        <begin position="450"/>
        <end position="466"/>
    </location>
</feature>
<evidence type="ECO:0000256" key="1">
    <source>
        <dbReference type="SAM" id="MobiDB-lite"/>
    </source>
</evidence>
<feature type="region of interest" description="Disordered" evidence="1">
    <location>
        <begin position="79"/>
        <end position="185"/>
    </location>
</feature>
<organism evidence="2 3">
    <name type="scientific">Panthera pardus</name>
    <name type="common">Leopard</name>
    <name type="synonym">Felis pardus</name>
    <dbReference type="NCBI Taxonomy" id="9691"/>
    <lineage>
        <taxon>Eukaryota</taxon>
        <taxon>Metazoa</taxon>
        <taxon>Chordata</taxon>
        <taxon>Craniata</taxon>
        <taxon>Vertebrata</taxon>
        <taxon>Euteleostomi</taxon>
        <taxon>Mammalia</taxon>
        <taxon>Eutheria</taxon>
        <taxon>Laurasiatheria</taxon>
        <taxon>Carnivora</taxon>
        <taxon>Feliformia</taxon>
        <taxon>Felidae</taxon>
        <taxon>Pantherinae</taxon>
        <taxon>Panthera</taxon>
    </lineage>
</organism>
<dbReference type="AlphaFoldDB" id="A0A9W2V0B7"/>
<dbReference type="GeneID" id="128775286"/>
<feature type="compositionally biased region" description="Low complexity" evidence="1">
    <location>
        <begin position="800"/>
        <end position="812"/>
    </location>
</feature>